<comment type="caution">
    <text evidence="1">The sequence shown here is derived from an EMBL/GenBank/DDBJ whole genome shotgun (WGS) entry which is preliminary data.</text>
</comment>
<dbReference type="Proteomes" id="UP001172680">
    <property type="component" value="Unassembled WGS sequence"/>
</dbReference>
<name>A0ACC2Z3R2_9PEZI</name>
<organism evidence="1 2">
    <name type="scientific">Coniosporium tulheliwenetii</name>
    <dbReference type="NCBI Taxonomy" id="3383036"/>
    <lineage>
        <taxon>Eukaryota</taxon>
        <taxon>Fungi</taxon>
        <taxon>Dikarya</taxon>
        <taxon>Ascomycota</taxon>
        <taxon>Pezizomycotina</taxon>
        <taxon>Dothideomycetes</taxon>
        <taxon>Dothideomycetes incertae sedis</taxon>
        <taxon>Coniosporium</taxon>
    </lineage>
</organism>
<protein>
    <submittedName>
        <fullName evidence="1">Uncharacterized protein</fullName>
    </submittedName>
</protein>
<gene>
    <name evidence="1" type="ORF">H2199_005048</name>
</gene>
<proteinExistence type="predicted"/>
<evidence type="ECO:0000313" key="2">
    <source>
        <dbReference type="Proteomes" id="UP001172680"/>
    </source>
</evidence>
<dbReference type="EMBL" id="JAPDRP010000014">
    <property type="protein sequence ID" value="KAJ9641835.1"/>
    <property type="molecule type" value="Genomic_DNA"/>
</dbReference>
<sequence length="161" mass="18233">MRAQGKQADVDGNWATLIPLWRFFRSATGEWPELDALRLRLGAAARGERQESSGLVLGERDQDALIRHAEIMLGSQREADAKLGFEDLMAVFPKAWEGRMRKGEEVKKNNSVTDFSGPYALPLDAVTPPVVAVRAGLALLEEWCEREKVEWVRRLKLEWET</sequence>
<keyword evidence="2" id="KW-1185">Reference proteome</keyword>
<accession>A0ACC2Z3R2</accession>
<reference evidence="1" key="1">
    <citation type="submission" date="2022-10" db="EMBL/GenBank/DDBJ databases">
        <title>Culturing micro-colonial fungi from biological soil crusts in the Mojave desert and describing Neophaeococcomyces mojavensis, and introducing the new genera and species Taxawa tesnikishii.</title>
        <authorList>
            <person name="Kurbessoian T."/>
            <person name="Stajich J.E."/>
        </authorList>
    </citation>
    <scope>NUCLEOTIDE SEQUENCE</scope>
    <source>
        <strain evidence="1">JES_115</strain>
    </source>
</reference>
<evidence type="ECO:0000313" key="1">
    <source>
        <dbReference type="EMBL" id="KAJ9641835.1"/>
    </source>
</evidence>